<keyword evidence="1" id="KW-0472">Membrane</keyword>
<evidence type="ECO:0000313" key="3">
    <source>
        <dbReference type="Proteomes" id="UP000446348"/>
    </source>
</evidence>
<dbReference type="AlphaFoldDB" id="A0A845RB40"/>
<dbReference type="EMBL" id="QXWZ01000001">
    <property type="protein sequence ID" value="NBI77416.1"/>
    <property type="molecule type" value="Genomic_DNA"/>
</dbReference>
<reference evidence="2 3" key="1">
    <citation type="submission" date="2018-08" db="EMBL/GenBank/DDBJ databases">
        <title>Murine metabolic-syndrome-specific gut microbial biobank.</title>
        <authorList>
            <person name="Liu C."/>
        </authorList>
    </citation>
    <scope>NUCLEOTIDE SEQUENCE [LARGE SCALE GENOMIC DNA]</scope>
    <source>
        <strain evidence="2 3">X69</strain>
    </source>
</reference>
<accession>A0A845RB40</accession>
<protein>
    <submittedName>
        <fullName evidence="2">Uncharacterized protein</fullName>
    </submittedName>
</protein>
<comment type="caution">
    <text evidence="2">The sequence shown here is derived from an EMBL/GenBank/DDBJ whole genome shotgun (WGS) entry which is preliminary data.</text>
</comment>
<keyword evidence="1" id="KW-1133">Transmembrane helix</keyword>
<proteinExistence type="predicted"/>
<name>A0A845RB40_9FIRM</name>
<evidence type="ECO:0000256" key="1">
    <source>
        <dbReference type="SAM" id="Phobius"/>
    </source>
</evidence>
<gene>
    <name evidence="2" type="ORF">D3Z39_00755</name>
</gene>
<organism evidence="2 3">
    <name type="scientific">Anaerotruncus colihominis</name>
    <dbReference type="NCBI Taxonomy" id="169435"/>
    <lineage>
        <taxon>Bacteria</taxon>
        <taxon>Bacillati</taxon>
        <taxon>Bacillota</taxon>
        <taxon>Clostridia</taxon>
        <taxon>Eubacteriales</taxon>
        <taxon>Oscillospiraceae</taxon>
        <taxon>Anaerotruncus</taxon>
    </lineage>
</organism>
<feature type="transmembrane region" description="Helical" evidence="1">
    <location>
        <begin position="9"/>
        <end position="27"/>
    </location>
</feature>
<dbReference type="Proteomes" id="UP000446348">
    <property type="component" value="Unassembled WGS sequence"/>
</dbReference>
<feature type="transmembrane region" description="Helical" evidence="1">
    <location>
        <begin position="39"/>
        <end position="59"/>
    </location>
</feature>
<evidence type="ECO:0000313" key="2">
    <source>
        <dbReference type="EMBL" id="NBI77416.1"/>
    </source>
</evidence>
<sequence length="61" mass="7110">MSFKKKSRIIALIMLIAAIVFFVFSITHPTSSFPWSNTITYFIYAVYILIMVVLFVAPYRK</sequence>
<keyword evidence="1" id="KW-0812">Transmembrane</keyword>